<dbReference type="InterPro" id="IPR020818">
    <property type="entry name" value="Chaperonin_GroES"/>
</dbReference>
<evidence type="ECO:0000256" key="1">
    <source>
        <dbReference type="ARBA" id="ARBA00023186"/>
    </source>
</evidence>
<dbReference type="SMART" id="SM00883">
    <property type="entry name" value="Cpn10"/>
    <property type="match status" value="1"/>
</dbReference>
<evidence type="ECO:0000313" key="2">
    <source>
        <dbReference type="EMBL" id="ASN63490.1"/>
    </source>
</evidence>
<name>A0A221S3I9_9VIRU</name>
<organism evidence="2">
    <name type="scientific">uncultured virus</name>
    <dbReference type="NCBI Taxonomy" id="340016"/>
    <lineage>
        <taxon>Viruses</taxon>
        <taxon>environmental samples</taxon>
    </lineage>
</organism>
<sequence length="92" mass="10178">MADAKLDFQPYGGWVILPNPAAKKRESGIILEDDVANKLRTNVLEVLAVGPDCRQTQVGDTVMVDPSSEAMIVHINEVSYLFVNEFQILGKF</sequence>
<proteinExistence type="predicted"/>
<dbReference type="SUPFAM" id="SSF50129">
    <property type="entry name" value="GroES-like"/>
    <property type="match status" value="1"/>
</dbReference>
<dbReference type="InterPro" id="IPR037124">
    <property type="entry name" value="Chaperonin_GroES_sf"/>
</dbReference>
<dbReference type="Gene3D" id="2.30.33.40">
    <property type="entry name" value="GroES chaperonin"/>
    <property type="match status" value="1"/>
</dbReference>
<dbReference type="GO" id="GO:0005524">
    <property type="term" value="F:ATP binding"/>
    <property type="evidence" value="ECO:0007669"/>
    <property type="project" value="InterPro"/>
</dbReference>
<keyword evidence="1" id="KW-0143">Chaperone</keyword>
<dbReference type="EMBL" id="KU970896">
    <property type="protein sequence ID" value="ASN63490.1"/>
    <property type="molecule type" value="Genomic_DNA"/>
</dbReference>
<dbReference type="Pfam" id="PF00166">
    <property type="entry name" value="Cpn10"/>
    <property type="match status" value="1"/>
</dbReference>
<dbReference type="InterPro" id="IPR011032">
    <property type="entry name" value="GroES-like_sf"/>
</dbReference>
<reference evidence="2" key="1">
    <citation type="submission" date="2016-03" db="EMBL/GenBank/DDBJ databases">
        <title>Novel chaperonins are prevalent in the virioplankton and link to viral biology and ecology.</title>
        <authorList>
            <person name="Marine R.L."/>
            <person name="Nasko D.J."/>
            <person name="Polson S.W."/>
            <person name="Wommack K.E."/>
        </authorList>
    </citation>
    <scope>NUCLEOTIDE SEQUENCE</scope>
</reference>
<protein>
    <submittedName>
        <fullName evidence="2">Co-chaperonin GroES</fullName>
    </submittedName>
</protein>
<dbReference type="GO" id="GO:0044183">
    <property type="term" value="F:protein folding chaperone"/>
    <property type="evidence" value="ECO:0007669"/>
    <property type="project" value="InterPro"/>
</dbReference>
<dbReference type="CDD" id="cd00320">
    <property type="entry name" value="cpn10"/>
    <property type="match status" value="1"/>
</dbReference>
<gene>
    <name evidence="2" type="primary">groES</name>
</gene>
<accession>A0A221S3I9</accession>